<feature type="compositionally biased region" description="Acidic residues" evidence="2">
    <location>
        <begin position="907"/>
        <end position="922"/>
    </location>
</feature>
<dbReference type="InterPro" id="IPR058155">
    <property type="entry name" value="Skg3/CAF120-like_PH"/>
</dbReference>
<dbReference type="PROSITE" id="PS50003">
    <property type="entry name" value="PH_DOMAIN"/>
    <property type="match status" value="1"/>
</dbReference>
<dbReference type="Proteomes" id="UP000184267">
    <property type="component" value="Unassembled WGS sequence"/>
</dbReference>
<feature type="compositionally biased region" description="Low complexity" evidence="2">
    <location>
        <begin position="1080"/>
        <end position="1091"/>
    </location>
</feature>
<feature type="compositionally biased region" description="Polar residues" evidence="2">
    <location>
        <begin position="994"/>
        <end position="1015"/>
    </location>
</feature>
<feature type="compositionally biased region" description="Polar residues" evidence="2">
    <location>
        <begin position="1216"/>
        <end position="1231"/>
    </location>
</feature>
<evidence type="ECO:0000256" key="1">
    <source>
        <dbReference type="SAM" id="Coils"/>
    </source>
</evidence>
<feature type="compositionally biased region" description="Polar residues" evidence="2">
    <location>
        <begin position="1690"/>
        <end position="1705"/>
    </location>
</feature>
<organism evidence="4 5">
    <name type="scientific">Trametes pubescens</name>
    <name type="common">White-rot fungus</name>
    <dbReference type="NCBI Taxonomy" id="154538"/>
    <lineage>
        <taxon>Eukaryota</taxon>
        <taxon>Fungi</taxon>
        <taxon>Dikarya</taxon>
        <taxon>Basidiomycota</taxon>
        <taxon>Agaricomycotina</taxon>
        <taxon>Agaricomycetes</taxon>
        <taxon>Polyporales</taxon>
        <taxon>Polyporaceae</taxon>
        <taxon>Trametes</taxon>
    </lineage>
</organism>
<dbReference type="OMA" id="ASHTWDA"/>
<dbReference type="SMART" id="SM00233">
    <property type="entry name" value="PH"/>
    <property type="match status" value="2"/>
</dbReference>
<accession>A0A1M2VIF2</accession>
<dbReference type="EMBL" id="MNAD01001187">
    <property type="protein sequence ID" value="OJT07380.1"/>
    <property type="molecule type" value="Genomic_DNA"/>
</dbReference>
<feature type="region of interest" description="Disordered" evidence="2">
    <location>
        <begin position="1278"/>
        <end position="1357"/>
    </location>
</feature>
<comment type="caution">
    <text evidence="4">The sequence shown here is derived from an EMBL/GenBank/DDBJ whole genome shotgun (WGS) entry which is preliminary data.</text>
</comment>
<feature type="compositionally biased region" description="Polar residues" evidence="2">
    <location>
        <begin position="64"/>
        <end position="73"/>
    </location>
</feature>
<keyword evidence="1" id="KW-0175">Coiled coil</keyword>
<feature type="compositionally biased region" description="Low complexity" evidence="2">
    <location>
        <begin position="967"/>
        <end position="982"/>
    </location>
</feature>
<evidence type="ECO:0000256" key="2">
    <source>
        <dbReference type="SAM" id="MobiDB-lite"/>
    </source>
</evidence>
<feature type="compositionally biased region" description="Low complexity" evidence="2">
    <location>
        <begin position="939"/>
        <end position="949"/>
    </location>
</feature>
<name>A0A1M2VIF2_TRAPU</name>
<protein>
    <submittedName>
        <fullName evidence="4">CCR4-NOT transcriptional complex subunit CAF120</fullName>
    </submittedName>
</protein>
<feature type="compositionally biased region" description="Low complexity" evidence="2">
    <location>
        <begin position="1322"/>
        <end position="1339"/>
    </location>
</feature>
<reference evidence="4 5" key="1">
    <citation type="submission" date="2016-10" db="EMBL/GenBank/DDBJ databases">
        <title>Genome sequence of the basidiomycete white-rot fungus Trametes pubescens.</title>
        <authorList>
            <person name="Makela M.R."/>
            <person name="Granchi Z."/>
            <person name="Peng M."/>
            <person name="De Vries R.P."/>
            <person name="Grigoriev I."/>
            <person name="Riley R."/>
            <person name="Hilden K."/>
        </authorList>
    </citation>
    <scope>NUCLEOTIDE SEQUENCE [LARGE SCALE GENOMIC DNA]</scope>
    <source>
        <strain evidence="4 5">FBCC735</strain>
    </source>
</reference>
<feature type="compositionally biased region" description="Basic residues" evidence="2">
    <location>
        <begin position="1146"/>
        <end position="1156"/>
    </location>
</feature>
<dbReference type="InterPro" id="IPR011993">
    <property type="entry name" value="PH-like_dom_sf"/>
</dbReference>
<feature type="region of interest" description="Disordered" evidence="2">
    <location>
        <begin position="1"/>
        <end position="167"/>
    </location>
</feature>
<feature type="region of interest" description="Disordered" evidence="2">
    <location>
        <begin position="370"/>
        <end position="428"/>
    </location>
</feature>
<feature type="region of interest" description="Disordered" evidence="2">
    <location>
        <begin position="569"/>
        <end position="1261"/>
    </location>
</feature>
<dbReference type="Pfam" id="PF00169">
    <property type="entry name" value="PH"/>
    <property type="match status" value="1"/>
</dbReference>
<evidence type="ECO:0000313" key="4">
    <source>
        <dbReference type="EMBL" id="OJT07380.1"/>
    </source>
</evidence>
<dbReference type="OrthoDB" id="5563754at2759"/>
<feature type="compositionally biased region" description="Basic and acidic residues" evidence="2">
    <location>
        <begin position="20"/>
        <end position="30"/>
    </location>
</feature>
<dbReference type="Gene3D" id="2.30.29.30">
    <property type="entry name" value="Pleckstrin-homology domain (PH domain)/Phosphotyrosine-binding domain (PTB)"/>
    <property type="match status" value="1"/>
</dbReference>
<feature type="coiled-coil region" evidence="1">
    <location>
        <begin position="1445"/>
        <end position="1472"/>
    </location>
</feature>
<feature type="compositionally biased region" description="Polar residues" evidence="2">
    <location>
        <begin position="814"/>
        <end position="832"/>
    </location>
</feature>
<feature type="compositionally biased region" description="Polar residues" evidence="2">
    <location>
        <begin position="624"/>
        <end position="636"/>
    </location>
</feature>
<feature type="region of interest" description="Disordered" evidence="2">
    <location>
        <begin position="1634"/>
        <end position="1705"/>
    </location>
</feature>
<dbReference type="SUPFAM" id="SSF50729">
    <property type="entry name" value="PH domain-like"/>
    <property type="match status" value="1"/>
</dbReference>
<dbReference type="Pfam" id="PF25381">
    <property type="entry name" value="PH_26"/>
    <property type="match status" value="1"/>
</dbReference>
<feature type="compositionally biased region" description="Low complexity" evidence="2">
    <location>
        <begin position="1016"/>
        <end position="1027"/>
    </location>
</feature>
<feature type="compositionally biased region" description="Polar residues" evidence="2">
    <location>
        <begin position="601"/>
        <end position="613"/>
    </location>
</feature>
<feature type="compositionally biased region" description="Pro residues" evidence="2">
    <location>
        <begin position="36"/>
        <end position="47"/>
    </location>
</feature>
<feature type="compositionally biased region" description="Acidic residues" evidence="2">
    <location>
        <begin position="1167"/>
        <end position="1188"/>
    </location>
</feature>
<gene>
    <name evidence="4" type="ORF">TRAPUB_1785</name>
</gene>
<evidence type="ECO:0000259" key="3">
    <source>
        <dbReference type="PROSITE" id="PS50003"/>
    </source>
</evidence>
<feature type="compositionally biased region" description="Pro residues" evidence="2">
    <location>
        <begin position="585"/>
        <end position="594"/>
    </location>
</feature>
<evidence type="ECO:0000313" key="5">
    <source>
        <dbReference type="Proteomes" id="UP000184267"/>
    </source>
</evidence>
<keyword evidence="5" id="KW-1185">Reference proteome</keyword>
<feature type="compositionally biased region" description="Low complexity" evidence="2">
    <location>
        <begin position="1669"/>
        <end position="1688"/>
    </location>
</feature>
<proteinExistence type="predicted"/>
<dbReference type="STRING" id="154538.A0A1M2VIF2"/>
<feature type="compositionally biased region" description="Low complexity" evidence="2">
    <location>
        <begin position="1133"/>
        <end position="1144"/>
    </location>
</feature>
<dbReference type="InterPro" id="IPR001849">
    <property type="entry name" value="PH_domain"/>
</dbReference>
<feature type="domain" description="PH" evidence="3">
    <location>
        <begin position="185"/>
        <end position="308"/>
    </location>
</feature>
<sequence>MSPRWDSRNEGFVSPARLQQWKEENERTHSFSDPPSQSPQPPQPPQEPLAASPARPTPERRMTDTSNGSSPSRPQHRSKPSFTAFFSRKSSQQDETPPLSPPLARPSLQASGPQMGAQQVQPSPAFPKRAPSNDDSSVPTSPRVLQKDPPLSRSQTNPAPAPSAIPPLHPEIRSVVQLTLAHAHKVYFSGPLVRRIERQPDGQKPTKDDGWKEVWAQLGGTTLSVWDMEEIREASKQGKQVPPAYINVTDAFVHVLGSIALPTSPGAPQRRYTNVLTLNTAGSNLYLFSCPSAEALMQWTAALRLSAWEKSRLEEIYTAHLIRISMNDGRSAPTSLVAGRLEGWVRIRIAGQTDWKRLWMVVSAGNQLGRSDQGSITSAGHDRSESPTAPRKKRMSHLFSRDKSPTRSHLPARPMIQLFPSPKPKDKKKSLLTMRSVSQAFAVYPERPELISRSTLMKLEGQLGDEEMAGVLKMREAWLLVMPELEGQNMRAAEMLRWIMAIHDAFELYGRPRMYSWDPRDSTSMMFAYPIGPNRDLLFLDREFAETLDPRDDRTSAIRSQLQRILLDRMNGVGPDGPGSASPRAGPPTLPPVPHVAADEPQQSASSPSTSMAGGSMQLPPFSFDSSPMQSEQSGPPTVDKRPLTPITERSIPFEAISRSISGDRSPDNKIPTSTSPPQATIPEEPPSILDQPFVTSPTATSPPPDYGRRSVESHVSGSRPDSKLSHRMVPIANVPSRSSSDHPTSPPLPEKHTSPEPQQNMPPRFQSPRALSPARATSPLRAASPPKPQPQTTQDQPAPPDTSNSVRIVPPRSMSQASIPTSLYTIATPTSRAGHGMPEVSRDKPAPPLPPFAPQKSPEVSQKKDDEADDILGDAGAALFYMQHMQQQEGAVPVRKRGPPPKAPPSDEDEDETASESESEVDTPPSRTAISPLRVQHASPSPQDVQQPPAVPAKSRRQSTDQRAFAPTEEAPAASRPSSSTLRNRPSGARAAPSSTRMSAYLQNSFSPDHTASENATDTTTTTATNTDKEEDRPTTTMAAVVHDSGSAHDHGYDDAADALAALSFLEREEHSQPPAAPQSPSQTQPYSSPSSPPLPEFTTTPASPSQTRANPAEPRSSFAPTKLAAQRKAKSQAQQAAQQAAAHRPGKANGKKGRPTADSSAWGESSEEEEEEEEEEEDDVDSDDEPALQRASVSDQASALGHGAPPSAGARSPYAQTSAGSPARSQVDVNNGAYPGSRQTRNLPQVPGQRPGSSHPCHSSVSLLVGSLITRIDQDDYLGAQPQPRRFVSDSFTDGGRRSMYPEGMSRQASPSLAASSMRPASQYPQQGSAPQQQTPSRPIWSQVLDPDHPQLNNGRDTFIQMEAPAAAMTKAFTPHGLLSAGLQDKHDRSAKRQEELARETGASLINVPNKPPPPQTGLLGAVTAHERERKREGGIGAALTEREREKRMVEERQRKIDDLQRQQLDQMQQGGSMYGGMGMNPMGFNPMMANPMMMGMNPMMTGGWGGYPGMMPGFANPQQLFAAQQAAAQAYQQAMVAFSTAGSQIGGDGGSPGALNPMMTGGSMGMGGMGGYDPRMSMMGMPMMGTGMSQMGMGGMAGMNPGMGGGMTPGMGGMNPNMGMGMNPMMGGGMGMQMTGGSNFDARFSPGAEGPGAPRPPFEPTSSGLRPTSSHPSSPGPSPAGSRPTDSGENSQNPSGPPSTTQ</sequence>